<sequence length="436" mass="49585">MKLSLLPQTYFPRRTNSLPSAETTSPKPSPASISYLLLHFLCCLISLILGFRLSRMVFFLLFSSSTTIITTVTTTTTTLTQTLTLPLLPSPHNKTQSGVAVGRHGILIRPWPHPDPDQTMRAHRLIERVQKEQRTVYYGIKKPKPLIVITPTYVRTFQAMYLTGLMHSLMLVPFDFTWLVVEAGGVSNETASILDRSHLNYVHVPFDEGKKMPMEWGERRKMEARMRLHALRVVREKKMDGIVVFADDSNIHSTEMFDEIQKVKHIGAISVGFLTHSDIEEENHSIPIQGPECTPSGKFVGMQTLDPSSNKLEWAGFVLSSRLLWENVEERPTWVQNIDDLEIESPLALLKDASYVEPLGNCGKKILVWWIRSEARADSKFPAGWVIDSPSKSPLPSGHSSSTSDYLTRLRHDKMNNTNKEHMERHLDGKIYLRRD</sequence>
<evidence type="ECO:0000313" key="14">
    <source>
        <dbReference type="EMBL" id="AJF38262.1"/>
    </source>
</evidence>
<evidence type="ECO:0000256" key="11">
    <source>
        <dbReference type="ARBA" id="ARBA00023316"/>
    </source>
</evidence>
<evidence type="ECO:0000256" key="12">
    <source>
        <dbReference type="PIRSR" id="PIRSR605027-4"/>
    </source>
</evidence>
<evidence type="ECO:0000256" key="6">
    <source>
        <dbReference type="ARBA" id="ARBA00022968"/>
    </source>
</evidence>
<keyword evidence="9 13" id="KW-0472">Membrane</keyword>
<dbReference type="EC" id="2.4.-.-" evidence="13"/>
<dbReference type="Pfam" id="PF03360">
    <property type="entry name" value="Glyco_transf_43"/>
    <property type="match status" value="1"/>
</dbReference>
<organism evidence="14">
    <name type="scientific">Asparagus officinalis</name>
    <name type="common">Garden asparagus</name>
    <dbReference type="NCBI Taxonomy" id="4686"/>
    <lineage>
        <taxon>Eukaryota</taxon>
        <taxon>Viridiplantae</taxon>
        <taxon>Streptophyta</taxon>
        <taxon>Embryophyta</taxon>
        <taxon>Tracheophyta</taxon>
        <taxon>Spermatophyta</taxon>
        <taxon>Magnoliopsida</taxon>
        <taxon>Liliopsida</taxon>
        <taxon>Asparagales</taxon>
        <taxon>Asparagaceae</taxon>
        <taxon>Asparagoideae</taxon>
        <taxon>Asparagus</taxon>
    </lineage>
</organism>
<dbReference type="AlphaFoldDB" id="A0A0D3QHH1"/>
<dbReference type="GO" id="GO:0015018">
    <property type="term" value="F:galactosylgalactosylxylosylprotein 3-beta-glucuronosyltransferase activity"/>
    <property type="evidence" value="ECO:0007669"/>
    <property type="project" value="InterPro"/>
</dbReference>
<dbReference type="GO" id="GO:0042285">
    <property type="term" value="F:xylosyltransferase activity"/>
    <property type="evidence" value="ECO:0007669"/>
    <property type="project" value="TreeGrafter"/>
</dbReference>
<evidence type="ECO:0000256" key="4">
    <source>
        <dbReference type="ARBA" id="ARBA00022679"/>
    </source>
</evidence>
<dbReference type="EMBL" id="KJ557002">
    <property type="protein sequence ID" value="AJF38262.1"/>
    <property type="molecule type" value="mRNA"/>
</dbReference>
<evidence type="ECO:0000256" key="1">
    <source>
        <dbReference type="ARBA" id="ARBA00004323"/>
    </source>
</evidence>
<dbReference type="GO" id="GO:0010417">
    <property type="term" value="P:glucuronoxylan biosynthetic process"/>
    <property type="evidence" value="ECO:0007669"/>
    <property type="project" value="TreeGrafter"/>
</dbReference>
<dbReference type="SUPFAM" id="SSF53448">
    <property type="entry name" value="Nucleotide-diphospho-sugar transferases"/>
    <property type="match status" value="1"/>
</dbReference>
<feature type="transmembrane region" description="Helical" evidence="13">
    <location>
        <begin position="33"/>
        <end position="51"/>
    </location>
</feature>
<dbReference type="GO" id="GO:0009834">
    <property type="term" value="P:plant-type secondary cell wall biogenesis"/>
    <property type="evidence" value="ECO:0007669"/>
    <property type="project" value="TreeGrafter"/>
</dbReference>
<protein>
    <recommendedName>
        <fullName evidence="13">Glycosyltransferases</fullName>
        <ecNumber evidence="13">2.4.-.-</ecNumber>
    </recommendedName>
</protein>
<evidence type="ECO:0000256" key="9">
    <source>
        <dbReference type="ARBA" id="ARBA00023136"/>
    </source>
</evidence>
<comment type="subcellular location">
    <subcellularLocation>
        <location evidence="1 13">Golgi apparatus membrane</location>
        <topology evidence="1 13">Single-pass type II membrane protein</topology>
    </subcellularLocation>
</comment>
<name>A0A0D3QHH1_ASPOF</name>
<dbReference type="GO" id="GO:0000139">
    <property type="term" value="C:Golgi membrane"/>
    <property type="evidence" value="ECO:0007669"/>
    <property type="project" value="UniProtKB-SubCell"/>
</dbReference>
<evidence type="ECO:0000256" key="5">
    <source>
        <dbReference type="ARBA" id="ARBA00022692"/>
    </source>
</evidence>
<feature type="site" description="Interaction with galactose moiety of substrate glycoprotein" evidence="12">
    <location>
        <position position="280"/>
    </location>
</feature>
<comment type="function">
    <text evidence="13">Involved in the synthesis of glucuronoxylan hemicellulose in secondary cell walls.</text>
</comment>
<dbReference type="PANTHER" id="PTHR10896">
    <property type="entry name" value="GALACTOSYLGALACTOSYLXYLOSYLPROTEIN 3-BETA-GLUCURONOSYLTRANSFERASE BETA-1,3-GLUCURONYLTRANSFERASE"/>
    <property type="match status" value="1"/>
</dbReference>
<keyword evidence="4 13" id="KW-0808">Transferase</keyword>
<keyword evidence="10" id="KW-0325">Glycoprotein</keyword>
<dbReference type="Gene3D" id="3.90.550.10">
    <property type="entry name" value="Spore Coat Polysaccharide Biosynthesis Protein SpsA, Chain A"/>
    <property type="match status" value="1"/>
</dbReference>
<comment type="similarity">
    <text evidence="2 13">Belongs to the glycosyltransferase 43 family.</text>
</comment>
<evidence type="ECO:0000256" key="8">
    <source>
        <dbReference type="ARBA" id="ARBA00023034"/>
    </source>
</evidence>
<proteinExistence type="evidence at transcript level"/>
<dbReference type="GO" id="GO:0071555">
    <property type="term" value="P:cell wall organization"/>
    <property type="evidence" value="ECO:0007669"/>
    <property type="project" value="UniProtKB-KW"/>
</dbReference>
<feature type="transmembrane region" description="Helical" evidence="13">
    <location>
        <begin position="58"/>
        <end position="79"/>
    </location>
</feature>
<keyword evidence="8 13" id="KW-0333">Golgi apparatus</keyword>
<dbReference type="InterPro" id="IPR029044">
    <property type="entry name" value="Nucleotide-diphossugar_trans"/>
</dbReference>
<evidence type="ECO:0000256" key="13">
    <source>
        <dbReference type="RuleBase" id="RU363127"/>
    </source>
</evidence>
<keyword evidence="3" id="KW-0328">Glycosyltransferase</keyword>
<accession>A0A0D3QHH1</accession>
<dbReference type="InterPro" id="IPR005027">
    <property type="entry name" value="Glyco_trans_43"/>
</dbReference>
<evidence type="ECO:0000256" key="10">
    <source>
        <dbReference type="ARBA" id="ARBA00023180"/>
    </source>
</evidence>
<comment type="caution">
    <text evidence="13">Lacks conserved residue(s) required for the propagation of feature annotation.</text>
</comment>
<evidence type="ECO:0000256" key="3">
    <source>
        <dbReference type="ARBA" id="ARBA00022676"/>
    </source>
</evidence>
<keyword evidence="11 13" id="KW-0961">Cell wall biogenesis/degradation</keyword>
<keyword evidence="6 13" id="KW-0735">Signal-anchor</keyword>
<keyword evidence="7 13" id="KW-1133">Transmembrane helix</keyword>
<keyword evidence="5 13" id="KW-0812">Transmembrane</keyword>
<dbReference type="PANTHER" id="PTHR10896:SF17">
    <property type="entry name" value="BETA-1,4-XYLOSYLTRANSFERASE IRX14H-RELATED"/>
    <property type="match status" value="1"/>
</dbReference>
<evidence type="ECO:0000256" key="2">
    <source>
        <dbReference type="ARBA" id="ARBA00007706"/>
    </source>
</evidence>
<reference evidence="14" key="1">
    <citation type="journal article" date="2015" name="PLoS ONE">
        <title>Asparagus Spears as a Model to Study Heteroxylan Biosynthesis during Secondary Wall Development.</title>
        <authorList>
            <person name="Song L."/>
            <person name="Zeng W."/>
            <person name="Wu A."/>
            <person name="Picard K."/>
            <person name="Lampugnani E.R."/>
            <person name="Cheetamun R."/>
            <person name="Beahan C."/>
            <person name="Cassin A."/>
            <person name="Lonsdale A."/>
            <person name="Doblin M.S."/>
            <person name="Bacic A."/>
        </authorList>
    </citation>
    <scope>NUCLEOTIDE SEQUENCE</scope>
</reference>
<evidence type="ECO:0000256" key="7">
    <source>
        <dbReference type="ARBA" id="ARBA00022989"/>
    </source>
</evidence>